<proteinExistence type="predicted"/>
<reference evidence="2 3" key="1">
    <citation type="journal article" date="2014" name="Genome Announc.">
        <title>Draft Genome Sequence of Brevibacillus panacihumi Strain W25, a Halotolerant Hydrocarbon-Degrading Bacterium.</title>
        <authorList>
            <person name="Wang X."/>
            <person name="Jin D."/>
            <person name="Zhou L."/>
            <person name="Wu L."/>
            <person name="An W."/>
            <person name="Chen Y."/>
            <person name="Zhao L."/>
        </authorList>
    </citation>
    <scope>NUCLEOTIDE SEQUENCE [LARGE SCALE GENOMIC DNA]</scope>
    <source>
        <strain evidence="2 3">W25</strain>
    </source>
</reference>
<name>V6M093_9BACL</name>
<protein>
    <submittedName>
        <fullName evidence="2">Aminotransferase</fullName>
    </submittedName>
</protein>
<keyword evidence="2" id="KW-0032">Aminotransferase</keyword>
<dbReference type="Gene3D" id="3.40.640.10">
    <property type="entry name" value="Type I PLP-dependent aspartate aminotransferase-like (Major domain)"/>
    <property type="match status" value="1"/>
</dbReference>
<dbReference type="HOGENOM" id="CLU_003433_2_1_9"/>
<dbReference type="Pfam" id="PF00266">
    <property type="entry name" value="Aminotran_5"/>
    <property type="match status" value="1"/>
</dbReference>
<organism evidence="2 3">
    <name type="scientific">Brevibacillus panacihumi W25</name>
    <dbReference type="NCBI Taxonomy" id="1408254"/>
    <lineage>
        <taxon>Bacteria</taxon>
        <taxon>Bacillati</taxon>
        <taxon>Bacillota</taxon>
        <taxon>Bacilli</taxon>
        <taxon>Bacillales</taxon>
        <taxon>Paenibacillaceae</taxon>
        <taxon>Brevibacillus</taxon>
    </lineage>
</organism>
<dbReference type="PANTHER" id="PTHR43586">
    <property type="entry name" value="CYSTEINE DESULFURASE"/>
    <property type="match status" value="1"/>
</dbReference>
<dbReference type="InterPro" id="IPR015424">
    <property type="entry name" value="PyrdxlP-dep_Trfase"/>
</dbReference>
<dbReference type="InterPro" id="IPR000192">
    <property type="entry name" value="Aminotrans_V_dom"/>
</dbReference>
<keyword evidence="3" id="KW-1185">Reference proteome</keyword>
<sequence length="381" mass="42338">MFPFAKERDYFPILQEQVMLSSCSQSALSRQVEEAIHSYVDTLRYTGMDWMRWMAEVEEAKTQFAKLINAEPEEIAVLSCVSECASSIASAFDFAGKRNQIVTTEMDFPSVGHVWLAQEKKGAQVKFIPSQESVIPLAYYDQFVNEQTLITSIPHVSYYNGFKQDLTKIAEIVHQKGSYLFVDAYQSAGSVAIDVKAMDVDFLATGMQKYMLGIPGIAFLYVKKEVAEKLEPAVTGWFGRTNPFAFDIRCLDYAAGARRFETGTPPMINGYAANAALRLLHEVGVERIEAYLSDLSETAVMYAGERGLTVVSPVEKSQKASNTAIYIPQASKAEALLKERNVIVSARNDVIRIAPHYYNTKAEVKTAIDALAEVAAHLQEA</sequence>
<feature type="domain" description="Aminotransferase class V" evidence="1">
    <location>
        <begin position="31"/>
        <end position="351"/>
    </location>
</feature>
<dbReference type="PATRIC" id="fig|1408254.3.peg.5059"/>
<dbReference type="STRING" id="1408254.T458_25920"/>
<accession>V6M093</accession>
<dbReference type="SUPFAM" id="SSF53383">
    <property type="entry name" value="PLP-dependent transferases"/>
    <property type="match status" value="1"/>
</dbReference>
<gene>
    <name evidence="2" type="ORF">T458_25920</name>
</gene>
<dbReference type="InterPro" id="IPR015422">
    <property type="entry name" value="PyrdxlP-dep_Trfase_small"/>
</dbReference>
<dbReference type="OrthoDB" id="513408at2"/>
<evidence type="ECO:0000313" key="2">
    <source>
        <dbReference type="EMBL" id="EST51807.1"/>
    </source>
</evidence>
<dbReference type="PANTHER" id="PTHR43586:SF15">
    <property type="entry name" value="BLR3095 PROTEIN"/>
    <property type="match status" value="1"/>
</dbReference>
<evidence type="ECO:0000259" key="1">
    <source>
        <dbReference type="Pfam" id="PF00266"/>
    </source>
</evidence>
<dbReference type="Proteomes" id="UP000017973">
    <property type="component" value="Unassembled WGS sequence"/>
</dbReference>
<dbReference type="EMBL" id="AYJU01000018">
    <property type="protein sequence ID" value="EST51807.1"/>
    <property type="molecule type" value="Genomic_DNA"/>
</dbReference>
<dbReference type="InterPro" id="IPR015421">
    <property type="entry name" value="PyrdxlP-dep_Trfase_major"/>
</dbReference>
<dbReference type="AlphaFoldDB" id="V6M093"/>
<dbReference type="GO" id="GO:0008483">
    <property type="term" value="F:transaminase activity"/>
    <property type="evidence" value="ECO:0007669"/>
    <property type="project" value="UniProtKB-KW"/>
</dbReference>
<dbReference type="Gene3D" id="3.90.1150.10">
    <property type="entry name" value="Aspartate Aminotransferase, domain 1"/>
    <property type="match status" value="1"/>
</dbReference>
<evidence type="ECO:0000313" key="3">
    <source>
        <dbReference type="Proteomes" id="UP000017973"/>
    </source>
</evidence>
<dbReference type="eggNOG" id="COG0520">
    <property type="taxonomic scope" value="Bacteria"/>
</dbReference>
<comment type="caution">
    <text evidence="2">The sequence shown here is derived from an EMBL/GenBank/DDBJ whole genome shotgun (WGS) entry which is preliminary data.</text>
</comment>
<keyword evidence="2" id="KW-0808">Transferase</keyword>
<dbReference type="RefSeq" id="WP_023558965.1">
    <property type="nucleotide sequence ID" value="NZ_KI629786.1"/>
</dbReference>